<protein>
    <submittedName>
        <fullName evidence="1">Uncharacterized protein</fullName>
    </submittedName>
</protein>
<evidence type="ECO:0000313" key="2">
    <source>
        <dbReference type="Proteomes" id="UP001497700"/>
    </source>
</evidence>
<name>A0ACB9Z5M6_9PEZI</name>
<sequence>MSSLNQEWESFKTPPAKEVAPVPKVGEKAPVHPNLSLPSDKPTVIVFLRHCGCPFAEKTFKNLTALSMRHKDVHFVAVSHSSPEATERWVVEVGGNWEVRVVVDFERELYARWGLGISNTWHVLGPVAIYKTFQLGKAEGIWNRPTESGNRWQTSGAFAVTAGGGDVAWAKVAASASDLPDLDAALTSLGVKVKPKPPPEPRTDGFL</sequence>
<dbReference type="Proteomes" id="UP001497700">
    <property type="component" value="Unassembled WGS sequence"/>
</dbReference>
<evidence type="ECO:0000313" key="1">
    <source>
        <dbReference type="EMBL" id="KAI4866903.1"/>
    </source>
</evidence>
<gene>
    <name evidence="1" type="ORF">F4820DRAFT_415392</name>
</gene>
<reference evidence="1 2" key="1">
    <citation type="journal article" date="2022" name="New Phytol.">
        <title>Ecological generalism drives hyperdiversity of secondary metabolite gene clusters in xylarialean endophytes.</title>
        <authorList>
            <person name="Franco M.E.E."/>
            <person name="Wisecaver J.H."/>
            <person name="Arnold A.E."/>
            <person name="Ju Y.M."/>
            <person name="Slot J.C."/>
            <person name="Ahrendt S."/>
            <person name="Moore L.P."/>
            <person name="Eastman K.E."/>
            <person name="Scott K."/>
            <person name="Konkel Z."/>
            <person name="Mondo S.J."/>
            <person name="Kuo A."/>
            <person name="Hayes R.D."/>
            <person name="Haridas S."/>
            <person name="Andreopoulos B."/>
            <person name="Riley R."/>
            <person name="LaButti K."/>
            <person name="Pangilinan J."/>
            <person name="Lipzen A."/>
            <person name="Amirebrahimi M."/>
            <person name="Yan J."/>
            <person name="Adam C."/>
            <person name="Keymanesh K."/>
            <person name="Ng V."/>
            <person name="Louie K."/>
            <person name="Northen T."/>
            <person name="Drula E."/>
            <person name="Henrissat B."/>
            <person name="Hsieh H.M."/>
            <person name="Youens-Clark K."/>
            <person name="Lutzoni F."/>
            <person name="Miadlikowska J."/>
            <person name="Eastwood D.C."/>
            <person name="Hamelin R.C."/>
            <person name="Grigoriev I.V."/>
            <person name="U'Ren J.M."/>
        </authorList>
    </citation>
    <scope>NUCLEOTIDE SEQUENCE [LARGE SCALE GENOMIC DNA]</scope>
    <source>
        <strain evidence="1 2">CBS 119005</strain>
    </source>
</reference>
<keyword evidence="2" id="KW-1185">Reference proteome</keyword>
<organism evidence="1 2">
    <name type="scientific">Hypoxylon rubiginosum</name>
    <dbReference type="NCBI Taxonomy" id="110542"/>
    <lineage>
        <taxon>Eukaryota</taxon>
        <taxon>Fungi</taxon>
        <taxon>Dikarya</taxon>
        <taxon>Ascomycota</taxon>
        <taxon>Pezizomycotina</taxon>
        <taxon>Sordariomycetes</taxon>
        <taxon>Xylariomycetidae</taxon>
        <taxon>Xylariales</taxon>
        <taxon>Hypoxylaceae</taxon>
        <taxon>Hypoxylon</taxon>
    </lineage>
</organism>
<proteinExistence type="predicted"/>
<comment type="caution">
    <text evidence="1">The sequence shown here is derived from an EMBL/GenBank/DDBJ whole genome shotgun (WGS) entry which is preliminary data.</text>
</comment>
<accession>A0ACB9Z5M6</accession>
<dbReference type="EMBL" id="MU393453">
    <property type="protein sequence ID" value="KAI4866903.1"/>
    <property type="molecule type" value="Genomic_DNA"/>
</dbReference>